<dbReference type="InterPro" id="IPR011990">
    <property type="entry name" value="TPR-like_helical_dom_sf"/>
</dbReference>
<comment type="caution">
    <text evidence="1">The sequence shown here is derived from an EMBL/GenBank/DDBJ whole genome shotgun (WGS) entry which is preliminary data.</text>
</comment>
<dbReference type="EMBL" id="PYAX01000002">
    <property type="protein sequence ID" value="PSL57100.1"/>
    <property type="molecule type" value="Genomic_DNA"/>
</dbReference>
<protein>
    <recommendedName>
        <fullName evidence="3">Tetratricopeptide repeat protein</fullName>
    </recommendedName>
</protein>
<accession>A0A2P8IF77</accession>
<dbReference type="Proteomes" id="UP000241118">
    <property type="component" value="Unassembled WGS sequence"/>
</dbReference>
<evidence type="ECO:0000313" key="2">
    <source>
        <dbReference type="Proteomes" id="UP000241118"/>
    </source>
</evidence>
<sequence length="157" mass="17126">MSWPGYASALAAAIHGAYLFTGKRRMLDEAVDLARWAVQASDPEQDHDLPRHRMNLSSALLERFDRAGEIADLDEAITEVRLAIAARGPHQTDTHSLQSTLGHALARRSTETANGEDLDDAVTALRLSVELPPDHGDRAPHLTNLAVCPAQPVRVPR</sequence>
<name>A0A2P8IF77_SACCR</name>
<evidence type="ECO:0000313" key="1">
    <source>
        <dbReference type="EMBL" id="PSL57100.1"/>
    </source>
</evidence>
<keyword evidence="2" id="KW-1185">Reference proteome</keyword>
<gene>
    <name evidence="1" type="ORF">B0I31_10277</name>
</gene>
<dbReference type="OrthoDB" id="3206999at2"/>
<dbReference type="AlphaFoldDB" id="A0A2P8IF77"/>
<dbReference type="RefSeq" id="WP_106614104.1">
    <property type="nucleotide sequence ID" value="NZ_PYAX01000002.1"/>
</dbReference>
<reference evidence="1 2" key="1">
    <citation type="submission" date="2018-03" db="EMBL/GenBank/DDBJ databases">
        <title>Genomic Encyclopedia of Type Strains, Phase III (KMG-III): the genomes of soil and plant-associated and newly described type strains.</title>
        <authorList>
            <person name="Whitman W."/>
        </authorList>
    </citation>
    <scope>NUCLEOTIDE SEQUENCE [LARGE SCALE GENOMIC DNA]</scope>
    <source>
        <strain evidence="1 2">CGMCC 4.7097</strain>
    </source>
</reference>
<organism evidence="1 2">
    <name type="scientific">Saccharothrix carnea</name>
    <dbReference type="NCBI Taxonomy" id="1280637"/>
    <lineage>
        <taxon>Bacteria</taxon>
        <taxon>Bacillati</taxon>
        <taxon>Actinomycetota</taxon>
        <taxon>Actinomycetes</taxon>
        <taxon>Pseudonocardiales</taxon>
        <taxon>Pseudonocardiaceae</taxon>
        <taxon>Saccharothrix</taxon>
    </lineage>
</organism>
<evidence type="ECO:0008006" key="3">
    <source>
        <dbReference type="Google" id="ProtNLM"/>
    </source>
</evidence>
<dbReference type="Gene3D" id="1.25.40.10">
    <property type="entry name" value="Tetratricopeptide repeat domain"/>
    <property type="match status" value="1"/>
</dbReference>
<proteinExistence type="predicted"/>